<dbReference type="AlphaFoldDB" id="W2RYE8"/>
<evidence type="ECO:0000256" key="8">
    <source>
        <dbReference type="SAM" id="MobiDB-lite"/>
    </source>
</evidence>
<dbReference type="FunFam" id="1.10.260.40:FF:000030">
    <property type="entry name" value="Coactivator bridging factor 1"/>
    <property type="match status" value="1"/>
</dbReference>
<dbReference type="PANTHER" id="PTHR10245:SF15">
    <property type="entry name" value="ENDOTHELIAL DIFFERENTIATION-RELATED FACTOR 1"/>
    <property type="match status" value="1"/>
</dbReference>
<dbReference type="InterPro" id="IPR010982">
    <property type="entry name" value="Lambda_DNA-bd_dom_sf"/>
</dbReference>
<evidence type="ECO:0000256" key="6">
    <source>
        <dbReference type="ARBA" id="ARBA00023163"/>
    </source>
</evidence>
<dbReference type="eggNOG" id="KOG3398">
    <property type="taxonomic scope" value="Eukaryota"/>
</dbReference>
<evidence type="ECO:0000313" key="10">
    <source>
        <dbReference type="EMBL" id="ETN41355.1"/>
    </source>
</evidence>
<accession>W2RYE8</accession>
<evidence type="ECO:0000259" key="9">
    <source>
        <dbReference type="PROSITE" id="PS50943"/>
    </source>
</evidence>
<dbReference type="Pfam" id="PF08523">
    <property type="entry name" value="MBF1"/>
    <property type="match status" value="1"/>
</dbReference>
<dbReference type="SUPFAM" id="SSF47413">
    <property type="entry name" value="lambda repressor-like DNA-binding domains"/>
    <property type="match status" value="1"/>
</dbReference>
<dbReference type="GO" id="GO:0003677">
    <property type="term" value="F:DNA binding"/>
    <property type="evidence" value="ECO:0007669"/>
    <property type="project" value="UniProtKB-KW"/>
</dbReference>
<keyword evidence="6" id="KW-0804">Transcription</keyword>
<sequence length="156" mass="16648">MADNDWEGVTRIGSKVRSGGGAAVDRERVVKGKSAINAAQRSGAIIGTEKKYGGTNTKANSEGQHLTKVDRSDEIIKPKTVGSQVGQAIIQARNSKEPKMTQKDLATKCNTTVTVVQDMEKGSATPDQKVLGAMERVLGVKLRGSDIGQPKFPKKK</sequence>
<dbReference type="FunCoup" id="W2RYE8">
    <property type="interactions" value="753"/>
</dbReference>
<dbReference type="RefSeq" id="XP_008715864.1">
    <property type="nucleotide sequence ID" value="XM_008717642.1"/>
</dbReference>
<keyword evidence="4" id="KW-0238">DNA-binding</keyword>
<evidence type="ECO:0000256" key="2">
    <source>
        <dbReference type="ARBA" id="ARBA00014317"/>
    </source>
</evidence>
<gene>
    <name evidence="10" type="ORF">HMPREF1541_03290</name>
</gene>
<name>W2RYE8_CYPE1</name>
<keyword evidence="5" id="KW-0010">Activator</keyword>
<dbReference type="STRING" id="1220924.W2RYE8"/>
<evidence type="ECO:0000256" key="4">
    <source>
        <dbReference type="ARBA" id="ARBA00023125"/>
    </source>
</evidence>
<dbReference type="Pfam" id="PF01381">
    <property type="entry name" value="HTH_3"/>
    <property type="match status" value="1"/>
</dbReference>
<keyword evidence="11" id="KW-1185">Reference proteome</keyword>
<comment type="similarity">
    <text evidence="1">Belongs to the MBF1 family.</text>
</comment>
<reference evidence="10 11" key="1">
    <citation type="submission" date="2013-03" db="EMBL/GenBank/DDBJ databases">
        <title>The Genome Sequence of Phialophora europaea CBS 101466.</title>
        <authorList>
            <consortium name="The Broad Institute Genomics Platform"/>
            <person name="Cuomo C."/>
            <person name="de Hoog S."/>
            <person name="Gorbushina A."/>
            <person name="Walker B."/>
            <person name="Young S.K."/>
            <person name="Zeng Q."/>
            <person name="Gargeya S."/>
            <person name="Fitzgerald M."/>
            <person name="Haas B."/>
            <person name="Abouelleil A."/>
            <person name="Allen A.W."/>
            <person name="Alvarado L."/>
            <person name="Arachchi H.M."/>
            <person name="Berlin A.M."/>
            <person name="Chapman S.B."/>
            <person name="Gainer-Dewar J."/>
            <person name="Goldberg J."/>
            <person name="Griggs A."/>
            <person name="Gujja S."/>
            <person name="Hansen M."/>
            <person name="Howarth C."/>
            <person name="Imamovic A."/>
            <person name="Ireland A."/>
            <person name="Larimer J."/>
            <person name="McCowan C."/>
            <person name="Murphy C."/>
            <person name="Pearson M."/>
            <person name="Poon T.W."/>
            <person name="Priest M."/>
            <person name="Roberts A."/>
            <person name="Saif S."/>
            <person name="Shea T."/>
            <person name="Sisk P."/>
            <person name="Sykes S."/>
            <person name="Wortman J."/>
            <person name="Nusbaum C."/>
            <person name="Birren B."/>
        </authorList>
    </citation>
    <scope>NUCLEOTIDE SEQUENCE [LARGE SCALE GENOMIC DNA]</scope>
    <source>
        <strain evidence="10 11">CBS 101466</strain>
    </source>
</reference>
<evidence type="ECO:0000256" key="7">
    <source>
        <dbReference type="ARBA" id="ARBA00035107"/>
    </source>
</evidence>
<dbReference type="GO" id="GO:0005634">
    <property type="term" value="C:nucleus"/>
    <property type="evidence" value="ECO:0007669"/>
    <property type="project" value="TreeGrafter"/>
</dbReference>
<dbReference type="HOGENOM" id="CLU_112609_0_0_1"/>
<dbReference type="Gene3D" id="1.10.260.40">
    <property type="entry name" value="lambda repressor-like DNA-binding domains"/>
    <property type="match status" value="1"/>
</dbReference>
<dbReference type="EMBL" id="KB822719">
    <property type="protein sequence ID" value="ETN41355.1"/>
    <property type="molecule type" value="Genomic_DNA"/>
</dbReference>
<dbReference type="InParanoid" id="W2RYE8"/>
<dbReference type="SMART" id="SM00530">
    <property type="entry name" value="HTH_XRE"/>
    <property type="match status" value="1"/>
</dbReference>
<dbReference type="PANTHER" id="PTHR10245">
    <property type="entry name" value="ENDOTHELIAL DIFFERENTIATION-RELATED FACTOR 1 MULTIPROTEIN BRIDGING FACTOR 1"/>
    <property type="match status" value="1"/>
</dbReference>
<proteinExistence type="inferred from homology"/>
<protein>
    <recommendedName>
        <fullName evidence="2">Multiprotein-bridging factor 1</fullName>
    </recommendedName>
</protein>
<evidence type="ECO:0000256" key="3">
    <source>
        <dbReference type="ARBA" id="ARBA00023015"/>
    </source>
</evidence>
<dbReference type="GeneID" id="19970629"/>
<evidence type="ECO:0000256" key="5">
    <source>
        <dbReference type="ARBA" id="ARBA00023159"/>
    </source>
</evidence>
<dbReference type="OrthoDB" id="10253401at2759"/>
<evidence type="ECO:0000313" key="11">
    <source>
        <dbReference type="Proteomes" id="UP000030752"/>
    </source>
</evidence>
<feature type="region of interest" description="Disordered" evidence="8">
    <location>
        <begin position="1"/>
        <end position="23"/>
    </location>
</feature>
<dbReference type="InterPro" id="IPR001387">
    <property type="entry name" value="Cro/C1-type_HTH"/>
</dbReference>
<dbReference type="InterPro" id="IPR013729">
    <property type="entry name" value="MBF1_N"/>
</dbReference>
<dbReference type="CDD" id="cd00093">
    <property type="entry name" value="HTH_XRE"/>
    <property type="match status" value="1"/>
</dbReference>
<dbReference type="PROSITE" id="PS50943">
    <property type="entry name" value="HTH_CROC1"/>
    <property type="match status" value="1"/>
</dbReference>
<keyword evidence="3" id="KW-0805">Transcription regulation</keyword>
<comment type="function">
    <text evidence="7">Transcriptional coactivator that stimulates GCN4-dependent transcriptional activity by bridging the DNA-binding region of GCN4 and TBP (SPT15), thereby recruiting TBP to GCN4-bound promoters. Involved in induction of the ribosome quality control (RQC) pathway; a pathway that degrades nascent peptide chains during problematic translation. Required to prevent stalled ribosomes from frameshifting.</text>
</comment>
<feature type="domain" description="HTH cro/C1-type" evidence="9">
    <location>
        <begin position="89"/>
        <end position="145"/>
    </location>
</feature>
<dbReference type="Proteomes" id="UP000030752">
    <property type="component" value="Unassembled WGS sequence"/>
</dbReference>
<dbReference type="VEuPathDB" id="FungiDB:HMPREF1541_03290"/>
<organism evidence="10 11">
    <name type="scientific">Cyphellophora europaea (strain CBS 101466)</name>
    <name type="common">Phialophora europaea</name>
    <dbReference type="NCBI Taxonomy" id="1220924"/>
    <lineage>
        <taxon>Eukaryota</taxon>
        <taxon>Fungi</taxon>
        <taxon>Dikarya</taxon>
        <taxon>Ascomycota</taxon>
        <taxon>Pezizomycotina</taxon>
        <taxon>Eurotiomycetes</taxon>
        <taxon>Chaetothyriomycetidae</taxon>
        <taxon>Chaetothyriales</taxon>
        <taxon>Cyphellophoraceae</taxon>
        <taxon>Cyphellophora</taxon>
    </lineage>
</organism>
<evidence type="ECO:0000256" key="1">
    <source>
        <dbReference type="ARBA" id="ARBA00009802"/>
    </source>
</evidence>